<evidence type="ECO:0000313" key="1">
    <source>
        <dbReference type="EMBL" id="JAH07741.1"/>
    </source>
</evidence>
<protein>
    <submittedName>
        <fullName evidence="1">Uncharacterized protein</fullName>
    </submittedName>
</protein>
<name>A0A0E9PT09_ANGAN</name>
<reference evidence="1" key="2">
    <citation type="journal article" date="2015" name="Fish Shellfish Immunol.">
        <title>Early steps in the European eel (Anguilla anguilla)-Vibrio vulnificus interaction in the gills: Role of the RtxA13 toxin.</title>
        <authorList>
            <person name="Callol A."/>
            <person name="Pajuelo D."/>
            <person name="Ebbesson L."/>
            <person name="Teles M."/>
            <person name="MacKenzie S."/>
            <person name="Amaro C."/>
        </authorList>
    </citation>
    <scope>NUCLEOTIDE SEQUENCE</scope>
</reference>
<proteinExistence type="predicted"/>
<dbReference type="EMBL" id="GBXM01100836">
    <property type="protein sequence ID" value="JAH07741.1"/>
    <property type="molecule type" value="Transcribed_RNA"/>
</dbReference>
<reference evidence="1" key="1">
    <citation type="submission" date="2014-11" db="EMBL/GenBank/DDBJ databases">
        <authorList>
            <person name="Amaro Gonzalez C."/>
        </authorList>
    </citation>
    <scope>NUCLEOTIDE SEQUENCE</scope>
</reference>
<accession>A0A0E9PT09</accession>
<dbReference type="AlphaFoldDB" id="A0A0E9PT09"/>
<sequence length="40" mass="4145">MVLSSKGSPGIKEGVSCQSSGTFRIPAVQRTGRLTLQPGL</sequence>
<organism evidence="1">
    <name type="scientific">Anguilla anguilla</name>
    <name type="common">European freshwater eel</name>
    <name type="synonym">Muraena anguilla</name>
    <dbReference type="NCBI Taxonomy" id="7936"/>
    <lineage>
        <taxon>Eukaryota</taxon>
        <taxon>Metazoa</taxon>
        <taxon>Chordata</taxon>
        <taxon>Craniata</taxon>
        <taxon>Vertebrata</taxon>
        <taxon>Euteleostomi</taxon>
        <taxon>Actinopterygii</taxon>
        <taxon>Neopterygii</taxon>
        <taxon>Teleostei</taxon>
        <taxon>Anguilliformes</taxon>
        <taxon>Anguillidae</taxon>
        <taxon>Anguilla</taxon>
    </lineage>
</organism>